<comment type="pathway">
    <text evidence="1">Amino-sugar metabolism; 1,6-anhydro-N-acetylmuramate degradation.</text>
</comment>
<dbReference type="UniPathway" id="UPA00343"/>
<protein>
    <recommendedName>
        <fullName evidence="1">Anhydro-N-acetylmuramic acid kinase</fullName>
        <ecNumber evidence="1">2.7.1.170</ecNumber>
    </recommendedName>
    <alternativeName>
        <fullName evidence="1">AnhMurNAc kinase</fullName>
    </alternativeName>
</protein>
<dbReference type="InterPro" id="IPR043129">
    <property type="entry name" value="ATPase_NBD"/>
</dbReference>
<keyword evidence="1 2" id="KW-0418">Kinase</keyword>
<dbReference type="CDD" id="cd24050">
    <property type="entry name" value="ASKHA_NBD_ANMK"/>
    <property type="match status" value="1"/>
</dbReference>
<evidence type="ECO:0000313" key="2">
    <source>
        <dbReference type="EMBL" id="AUM12088.1"/>
    </source>
</evidence>
<dbReference type="SUPFAM" id="SSF53067">
    <property type="entry name" value="Actin-like ATPase domain"/>
    <property type="match status" value="1"/>
</dbReference>
<dbReference type="RefSeq" id="WP_101893424.1">
    <property type="nucleotide sequence ID" value="NZ_CP022684.1"/>
</dbReference>
<proteinExistence type="inferred from homology"/>
<comment type="similarity">
    <text evidence="1">Belongs to the anhydro-N-acetylmuramic acid kinase family.</text>
</comment>
<evidence type="ECO:0000313" key="3">
    <source>
        <dbReference type="Proteomes" id="UP000235116"/>
    </source>
</evidence>
<feature type="binding site" evidence="1">
    <location>
        <begin position="13"/>
        <end position="20"/>
    </location>
    <ligand>
        <name>ATP</name>
        <dbReference type="ChEBI" id="CHEBI:30616"/>
    </ligand>
</feature>
<dbReference type="Proteomes" id="UP000235116">
    <property type="component" value="Chromosome"/>
</dbReference>
<dbReference type="PANTHER" id="PTHR30605">
    <property type="entry name" value="ANHYDRO-N-ACETYLMURAMIC ACID KINASE"/>
    <property type="match status" value="1"/>
</dbReference>
<keyword evidence="1" id="KW-0808">Transferase</keyword>
<comment type="catalytic activity">
    <reaction evidence="1">
        <text>1,6-anhydro-N-acetyl-beta-muramate + ATP + H2O = N-acetyl-D-muramate 6-phosphate + ADP + H(+)</text>
        <dbReference type="Rhea" id="RHEA:24952"/>
        <dbReference type="ChEBI" id="CHEBI:15377"/>
        <dbReference type="ChEBI" id="CHEBI:15378"/>
        <dbReference type="ChEBI" id="CHEBI:30616"/>
        <dbReference type="ChEBI" id="CHEBI:58690"/>
        <dbReference type="ChEBI" id="CHEBI:58722"/>
        <dbReference type="ChEBI" id="CHEBI:456216"/>
        <dbReference type="EC" id="2.7.1.170"/>
    </reaction>
</comment>
<dbReference type="OrthoDB" id="9763949at2"/>
<sequence>MGSNDLYIGLISGTSADGIDAALVSFDKGRPELLAQHLHPFPDTTKARLMSLFTPGEAQIDLMGAMDQELGLLFADACLALLDSANMPATAVNAIGSHGQTVRHRPDQPNPFTLQIGDPNCIAHVTGIDVVADFRRRDMACGGQGAPLAPLFHQTFFSDENENRVILNLGGIANITMLPATKQATHAPIAMDTGPASGLMDAWCQQHLGKAFDANGEWAKQGSVITELLNMWLDDPYFAKPAPKSTGKEYFNLSWLEARASRVLAQYQPEDIQATLLELTVRSVCDAIAALPMETSRVLVCGGGVHNRQLVERLQALSSCPVDSTMMLGIDPDWVEAMCFAWLAMCFNEGIKMNTGPFTGASEPVLLGGLYKK</sequence>
<dbReference type="UniPathway" id="UPA00544"/>
<reference evidence="3" key="1">
    <citation type="submission" date="2017-08" db="EMBL/GenBank/DDBJ databases">
        <title>Direct submision.</title>
        <authorList>
            <person name="Kim S.-J."/>
            <person name="Rhee S.-K."/>
        </authorList>
    </citation>
    <scope>NUCLEOTIDE SEQUENCE [LARGE SCALE GENOMIC DNA]</scope>
    <source>
        <strain evidence="3">GI5</strain>
    </source>
</reference>
<dbReference type="PANTHER" id="PTHR30605:SF0">
    <property type="entry name" value="ANHYDRO-N-ACETYLMURAMIC ACID KINASE"/>
    <property type="match status" value="1"/>
</dbReference>
<dbReference type="KEGG" id="kak:Kalk_06545"/>
<evidence type="ECO:0000256" key="1">
    <source>
        <dbReference type="HAMAP-Rule" id="MF_01270"/>
    </source>
</evidence>
<dbReference type="GO" id="GO:0097175">
    <property type="term" value="P:1,6-anhydro-N-acetyl-beta-muramic acid catabolic process"/>
    <property type="evidence" value="ECO:0007669"/>
    <property type="project" value="UniProtKB-UniRule"/>
</dbReference>
<organism evidence="2 3">
    <name type="scientific">Ketobacter alkanivorans</name>
    <dbReference type="NCBI Taxonomy" id="1917421"/>
    <lineage>
        <taxon>Bacteria</taxon>
        <taxon>Pseudomonadati</taxon>
        <taxon>Pseudomonadota</taxon>
        <taxon>Gammaproteobacteria</taxon>
        <taxon>Pseudomonadales</taxon>
        <taxon>Ketobacteraceae</taxon>
        <taxon>Ketobacter</taxon>
    </lineage>
</organism>
<dbReference type="Pfam" id="PF03702">
    <property type="entry name" value="AnmK"/>
    <property type="match status" value="1"/>
</dbReference>
<dbReference type="EMBL" id="CP022684">
    <property type="protein sequence ID" value="AUM12088.1"/>
    <property type="molecule type" value="Genomic_DNA"/>
</dbReference>
<dbReference type="GO" id="GO:0016301">
    <property type="term" value="F:kinase activity"/>
    <property type="evidence" value="ECO:0007669"/>
    <property type="project" value="UniProtKB-KW"/>
</dbReference>
<dbReference type="GO" id="GO:0005524">
    <property type="term" value="F:ATP binding"/>
    <property type="evidence" value="ECO:0007669"/>
    <property type="project" value="UniProtKB-UniRule"/>
</dbReference>
<keyword evidence="1" id="KW-0067">ATP-binding</keyword>
<dbReference type="AlphaFoldDB" id="A0A2K9LIA6"/>
<keyword evidence="1" id="KW-0547">Nucleotide-binding</keyword>
<dbReference type="NCBIfam" id="NF007139">
    <property type="entry name" value="PRK09585.1-3"/>
    <property type="match status" value="1"/>
</dbReference>
<dbReference type="GO" id="GO:0009254">
    <property type="term" value="P:peptidoglycan turnover"/>
    <property type="evidence" value="ECO:0007669"/>
    <property type="project" value="UniProtKB-UniRule"/>
</dbReference>
<gene>
    <name evidence="1" type="primary">anmK</name>
    <name evidence="2" type="ORF">Kalk_06545</name>
</gene>
<comment type="pathway">
    <text evidence="1">Cell wall biogenesis; peptidoglycan recycling.</text>
</comment>
<comment type="function">
    <text evidence="1">Catalyzes the specific phosphorylation of 1,6-anhydro-N-acetylmuramic acid (anhMurNAc) with the simultaneous cleavage of the 1,6-anhydro ring, generating MurNAc-6-P. Is required for the utilization of anhMurNAc either imported from the medium or derived from its own cell wall murein, and thus plays a role in cell wall recycling.</text>
</comment>
<dbReference type="Gene3D" id="3.30.420.40">
    <property type="match status" value="2"/>
</dbReference>
<dbReference type="HAMAP" id="MF_01270">
    <property type="entry name" value="AnhMurNAc_kinase"/>
    <property type="match status" value="1"/>
</dbReference>
<name>A0A2K9LIA6_9GAMM</name>
<dbReference type="EC" id="2.7.1.170" evidence="1"/>
<accession>A0A2K9LIA6</accession>
<dbReference type="GO" id="GO:0016773">
    <property type="term" value="F:phosphotransferase activity, alcohol group as acceptor"/>
    <property type="evidence" value="ECO:0007669"/>
    <property type="project" value="UniProtKB-UniRule"/>
</dbReference>
<dbReference type="GO" id="GO:0006040">
    <property type="term" value="P:amino sugar metabolic process"/>
    <property type="evidence" value="ECO:0007669"/>
    <property type="project" value="InterPro"/>
</dbReference>
<keyword evidence="1" id="KW-0119">Carbohydrate metabolism</keyword>
<keyword evidence="3" id="KW-1185">Reference proteome</keyword>
<dbReference type="InterPro" id="IPR005338">
    <property type="entry name" value="Anhydro_N_Ac-Mur_kinase"/>
</dbReference>